<keyword evidence="7" id="KW-0460">Magnesium</keyword>
<dbReference type="GO" id="GO:0009396">
    <property type="term" value="P:folic acid-containing compound biosynthetic process"/>
    <property type="evidence" value="ECO:0007669"/>
    <property type="project" value="TreeGrafter"/>
</dbReference>
<dbReference type="InterPro" id="IPR024185">
    <property type="entry name" value="FTHF_cligase-like_sf"/>
</dbReference>
<proteinExistence type="inferred from homology"/>
<comment type="similarity">
    <text evidence="1 7">Belongs to the 5-formyltetrahydrofolate cyclo-ligase family.</text>
</comment>
<feature type="binding site" evidence="6">
    <location>
        <begin position="163"/>
        <end position="171"/>
    </location>
    <ligand>
        <name>ATP</name>
        <dbReference type="ChEBI" id="CHEBI:30616"/>
    </ligand>
</feature>
<dbReference type="GO" id="GO:0035999">
    <property type="term" value="P:tetrahydrofolate interconversion"/>
    <property type="evidence" value="ECO:0007669"/>
    <property type="project" value="TreeGrafter"/>
</dbReference>
<sequence length="217" mass="24770">MLVSNRSLKVKMSSVTKSWLSDSKSLQKKQLRQEIGAVLAKIPSEEVKRQSAIVAEKVLSSAWFIDAQRVSVYLHTSGEIETDRIVEVSMEQGKQLFVPQFIRKDPNMRMLRVPNLRDFKELKPAFWGIRQPTVEQLWESYEDSGSLDLMIVPGVAFTLSGDRLGHGMGYYDRALSEHERRFGKMPFRYGLALREQIVDVVPLTNTDVRLNGVIQAE</sequence>
<evidence type="ECO:0000256" key="3">
    <source>
        <dbReference type="ARBA" id="ARBA00022840"/>
    </source>
</evidence>
<dbReference type="GO" id="GO:0005524">
    <property type="term" value="F:ATP binding"/>
    <property type="evidence" value="ECO:0007669"/>
    <property type="project" value="UniProtKB-KW"/>
</dbReference>
<protein>
    <recommendedName>
        <fullName evidence="5 7">5-formyltetrahydrofolate cyclo-ligase</fullName>
        <ecNumber evidence="5 7">6.3.3.2</ecNumber>
    </recommendedName>
</protein>
<keyword evidence="2 6" id="KW-0547">Nucleotide-binding</keyword>
<dbReference type="EC" id="6.3.3.2" evidence="5 7"/>
<dbReference type="NCBIfam" id="TIGR02727">
    <property type="entry name" value="MTHFS_bact"/>
    <property type="match status" value="1"/>
</dbReference>
<feature type="binding site" evidence="6">
    <location>
        <position position="79"/>
    </location>
    <ligand>
        <name>substrate</name>
    </ligand>
</feature>
<accession>A0AAD5R5E7</accession>
<dbReference type="InterPro" id="IPR037171">
    <property type="entry name" value="NagB/RpiA_transferase-like"/>
</dbReference>
<dbReference type="GO" id="GO:0030272">
    <property type="term" value="F:5-formyltetrahydrofolate cyclo-ligase activity"/>
    <property type="evidence" value="ECO:0007669"/>
    <property type="project" value="UniProtKB-EC"/>
</dbReference>
<organism evidence="8 9">
    <name type="scientific">Parelaphostrongylus tenuis</name>
    <name type="common">Meningeal worm</name>
    <dbReference type="NCBI Taxonomy" id="148309"/>
    <lineage>
        <taxon>Eukaryota</taxon>
        <taxon>Metazoa</taxon>
        <taxon>Ecdysozoa</taxon>
        <taxon>Nematoda</taxon>
        <taxon>Chromadorea</taxon>
        <taxon>Rhabditida</taxon>
        <taxon>Rhabditina</taxon>
        <taxon>Rhabditomorpha</taxon>
        <taxon>Strongyloidea</taxon>
        <taxon>Metastrongylidae</taxon>
        <taxon>Parelaphostrongylus</taxon>
    </lineage>
</organism>
<dbReference type="GO" id="GO:0005739">
    <property type="term" value="C:mitochondrion"/>
    <property type="evidence" value="ECO:0007669"/>
    <property type="project" value="TreeGrafter"/>
</dbReference>
<evidence type="ECO:0000256" key="1">
    <source>
        <dbReference type="ARBA" id="ARBA00010638"/>
    </source>
</evidence>
<evidence type="ECO:0000313" key="9">
    <source>
        <dbReference type="Proteomes" id="UP001196413"/>
    </source>
</evidence>
<keyword evidence="9" id="KW-1185">Reference proteome</keyword>
<comment type="caution">
    <text evidence="8">The sequence shown here is derived from an EMBL/GenBank/DDBJ whole genome shotgun (WGS) entry which is preliminary data.</text>
</comment>
<dbReference type="PIRSF" id="PIRSF006806">
    <property type="entry name" value="FTHF_cligase"/>
    <property type="match status" value="1"/>
</dbReference>
<dbReference type="PANTHER" id="PTHR23407">
    <property type="entry name" value="ATPASE INHIBITOR/5-FORMYLTETRAHYDROFOLATE CYCLO-LIGASE"/>
    <property type="match status" value="1"/>
</dbReference>
<comment type="cofactor">
    <cofactor evidence="7">
        <name>Mg(2+)</name>
        <dbReference type="ChEBI" id="CHEBI:18420"/>
    </cofactor>
</comment>
<dbReference type="EMBL" id="JAHQIW010006693">
    <property type="protein sequence ID" value="KAJ1369886.1"/>
    <property type="molecule type" value="Genomic_DNA"/>
</dbReference>
<keyword evidence="7" id="KW-0479">Metal-binding</keyword>
<keyword evidence="3 6" id="KW-0067">ATP-binding</keyword>
<reference evidence="8" key="1">
    <citation type="submission" date="2021-06" db="EMBL/GenBank/DDBJ databases">
        <title>Parelaphostrongylus tenuis whole genome reference sequence.</title>
        <authorList>
            <person name="Garwood T.J."/>
            <person name="Larsen P.A."/>
            <person name="Fountain-Jones N.M."/>
            <person name="Garbe J.R."/>
            <person name="Macchietto M.G."/>
            <person name="Kania S.A."/>
            <person name="Gerhold R.W."/>
            <person name="Richards J.E."/>
            <person name="Wolf T.M."/>
        </authorList>
    </citation>
    <scope>NUCLEOTIDE SEQUENCE</scope>
    <source>
        <strain evidence="8">MNPRO001-30</strain>
        <tissue evidence="8">Meninges</tissue>
    </source>
</reference>
<dbReference type="PANTHER" id="PTHR23407:SF1">
    <property type="entry name" value="5-FORMYLTETRAHYDROFOLATE CYCLO-LIGASE"/>
    <property type="match status" value="1"/>
</dbReference>
<name>A0AAD5R5E7_PARTN</name>
<comment type="catalytic activity">
    <reaction evidence="4 7">
        <text>(6S)-5-formyl-5,6,7,8-tetrahydrofolate + ATP = (6R)-5,10-methenyltetrahydrofolate + ADP + phosphate</text>
        <dbReference type="Rhea" id="RHEA:10488"/>
        <dbReference type="ChEBI" id="CHEBI:30616"/>
        <dbReference type="ChEBI" id="CHEBI:43474"/>
        <dbReference type="ChEBI" id="CHEBI:57455"/>
        <dbReference type="ChEBI" id="CHEBI:57457"/>
        <dbReference type="ChEBI" id="CHEBI:456216"/>
        <dbReference type="EC" id="6.3.3.2"/>
    </reaction>
</comment>
<dbReference type="Pfam" id="PF01812">
    <property type="entry name" value="5-FTHF_cyc-lig"/>
    <property type="match status" value="1"/>
</dbReference>
<dbReference type="Proteomes" id="UP001196413">
    <property type="component" value="Unassembled WGS sequence"/>
</dbReference>
<dbReference type="SUPFAM" id="SSF100950">
    <property type="entry name" value="NagB/RpiA/CoA transferase-like"/>
    <property type="match status" value="1"/>
</dbReference>
<evidence type="ECO:0000256" key="7">
    <source>
        <dbReference type="RuleBase" id="RU361279"/>
    </source>
</evidence>
<dbReference type="GO" id="GO:0046872">
    <property type="term" value="F:metal ion binding"/>
    <property type="evidence" value="ECO:0007669"/>
    <property type="project" value="UniProtKB-KW"/>
</dbReference>
<feature type="binding site" evidence="6">
    <location>
        <begin position="28"/>
        <end position="32"/>
    </location>
    <ligand>
        <name>ATP</name>
        <dbReference type="ChEBI" id="CHEBI:30616"/>
    </ligand>
</feature>
<evidence type="ECO:0000256" key="4">
    <source>
        <dbReference type="ARBA" id="ARBA00036539"/>
    </source>
</evidence>
<evidence type="ECO:0000256" key="2">
    <source>
        <dbReference type="ARBA" id="ARBA00022741"/>
    </source>
</evidence>
<dbReference type="AlphaFoldDB" id="A0AAD5R5E7"/>
<dbReference type="InterPro" id="IPR002698">
    <property type="entry name" value="FTHF_cligase"/>
</dbReference>
<evidence type="ECO:0000313" key="8">
    <source>
        <dbReference type="EMBL" id="KAJ1369886.1"/>
    </source>
</evidence>
<evidence type="ECO:0000256" key="5">
    <source>
        <dbReference type="ARBA" id="ARBA00038966"/>
    </source>
</evidence>
<dbReference type="Gene3D" id="3.40.50.10420">
    <property type="entry name" value="NagB/RpiA/CoA transferase-like"/>
    <property type="match status" value="1"/>
</dbReference>
<gene>
    <name evidence="8" type="ORF">KIN20_038449</name>
</gene>
<evidence type="ECO:0000256" key="6">
    <source>
        <dbReference type="PIRSR" id="PIRSR006806-1"/>
    </source>
</evidence>
<feature type="binding site" evidence="6">
    <location>
        <position position="74"/>
    </location>
    <ligand>
        <name>substrate</name>
    </ligand>
</feature>